<dbReference type="EMBL" id="JBHSIU010000041">
    <property type="protein sequence ID" value="MFC5002497.1"/>
    <property type="molecule type" value="Genomic_DNA"/>
</dbReference>
<keyword evidence="4 10" id="KW-0808">Transferase</keyword>
<evidence type="ECO:0000256" key="7">
    <source>
        <dbReference type="ARBA" id="ARBA00023136"/>
    </source>
</evidence>
<evidence type="ECO:0000256" key="4">
    <source>
        <dbReference type="ARBA" id="ARBA00022679"/>
    </source>
</evidence>
<sequence>MSAPVLYDLELPPLDIDLGDPPPPPAGRRRRQLRAAVAWLREHRWDALIVAVLTVVGGVVHAVGMNRSPARFDDEGTYTAYAWAVQHLGHLGHYTYWYAHPPLGWLQIAAYNVLTGAPDRAPYAIASTRELMLVCKLISIPLLYGLARRLDFTRFGSMIAVLLFALSPLSVYFTRAALLDNIVTPWLVAAFFFAASPRRSLTAAIASGGSFAVAVLSKETALLYLPAVALLLWMRSDRRNRRFTVTMFGTCFGLLCAAYPLYALINNELLAGPGHVSIEYAVRWQLFERVGSGDIFDPKSTAHAVIQSWIDQDRWLPMLSLLLAIPGLLIRRTRAVAAAFCIQVTQMLRGGYLPYPYVIAMIPFAALTVAGVADWLFAGRLVVVPWIRDRVDSTLRAGLGSPGLRRGRQILVGAATLVLAVFVAHSWQYGLQDLRTNDRDAGKAAALRWVLDNVGRDEYLVVDDAFWVDLVEAGYPRSHVIWFTKLDVDKDVQLPGSPQWASIDYVLLDHQDDLSVHLQADGQPSKDTLNLFPTLGKALQHSHPVVTFGTGLDTVAVRAVDPGASVKKAGG</sequence>
<feature type="transmembrane region" description="Helical" evidence="8">
    <location>
        <begin position="245"/>
        <end position="265"/>
    </location>
</feature>
<keyword evidence="5 8" id="KW-0812">Transmembrane</keyword>
<dbReference type="InterPro" id="IPR050297">
    <property type="entry name" value="LipidA_mod_glycosyltrf_83"/>
</dbReference>
<keyword evidence="2" id="KW-1003">Cell membrane</keyword>
<reference evidence="11" key="1">
    <citation type="journal article" date="2019" name="Int. J. Syst. Evol. Microbiol.">
        <title>The Global Catalogue of Microorganisms (GCM) 10K type strain sequencing project: providing services to taxonomists for standard genome sequencing and annotation.</title>
        <authorList>
            <consortium name="The Broad Institute Genomics Platform"/>
            <consortium name="The Broad Institute Genome Sequencing Center for Infectious Disease"/>
            <person name="Wu L."/>
            <person name="Ma J."/>
        </authorList>
    </citation>
    <scope>NUCLEOTIDE SEQUENCE [LARGE SCALE GENOMIC DNA]</scope>
    <source>
        <strain evidence="11">CGMCC 4.7152</strain>
    </source>
</reference>
<evidence type="ECO:0000256" key="8">
    <source>
        <dbReference type="SAM" id="Phobius"/>
    </source>
</evidence>
<keyword evidence="3 10" id="KW-0328">Glycosyltransferase</keyword>
<evidence type="ECO:0000256" key="5">
    <source>
        <dbReference type="ARBA" id="ARBA00022692"/>
    </source>
</evidence>
<feature type="transmembrane region" description="Helical" evidence="8">
    <location>
        <begin position="352"/>
        <end position="378"/>
    </location>
</feature>
<keyword evidence="7 8" id="KW-0472">Membrane</keyword>
<dbReference type="EC" id="2.4.-.-" evidence="10"/>
<protein>
    <submittedName>
        <fullName evidence="10">ArnT family glycosyltransferase</fullName>
        <ecNumber evidence="10">2.4.-.-</ecNumber>
    </submittedName>
</protein>
<proteinExistence type="predicted"/>
<evidence type="ECO:0000313" key="11">
    <source>
        <dbReference type="Proteomes" id="UP001595912"/>
    </source>
</evidence>
<feature type="transmembrane region" description="Helical" evidence="8">
    <location>
        <begin position="315"/>
        <end position="331"/>
    </location>
</feature>
<evidence type="ECO:0000256" key="2">
    <source>
        <dbReference type="ARBA" id="ARBA00022475"/>
    </source>
</evidence>
<comment type="subcellular location">
    <subcellularLocation>
        <location evidence="1">Cell membrane</location>
        <topology evidence="1">Multi-pass membrane protein</topology>
    </subcellularLocation>
</comment>
<feature type="transmembrane region" description="Helical" evidence="8">
    <location>
        <begin position="208"/>
        <end position="233"/>
    </location>
</feature>
<organism evidence="10 11">
    <name type="scientific">Dactylosporangium cerinum</name>
    <dbReference type="NCBI Taxonomy" id="1434730"/>
    <lineage>
        <taxon>Bacteria</taxon>
        <taxon>Bacillati</taxon>
        <taxon>Actinomycetota</taxon>
        <taxon>Actinomycetes</taxon>
        <taxon>Micromonosporales</taxon>
        <taxon>Micromonosporaceae</taxon>
        <taxon>Dactylosporangium</taxon>
    </lineage>
</organism>
<feature type="transmembrane region" description="Helical" evidence="8">
    <location>
        <begin position="410"/>
        <end position="429"/>
    </location>
</feature>
<dbReference type="PANTHER" id="PTHR33908">
    <property type="entry name" value="MANNOSYLTRANSFERASE YKCB-RELATED"/>
    <property type="match status" value="1"/>
</dbReference>
<keyword evidence="11" id="KW-1185">Reference proteome</keyword>
<feature type="transmembrane region" description="Helical" evidence="8">
    <location>
        <begin position="47"/>
        <end position="64"/>
    </location>
</feature>
<dbReference type="PANTHER" id="PTHR33908:SF11">
    <property type="entry name" value="MEMBRANE PROTEIN"/>
    <property type="match status" value="1"/>
</dbReference>
<evidence type="ECO:0000256" key="3">
    <source>
        <dbReference type="ARBA" id="ARBA00022676"/>
    </source>
</evidence>
<dbReference type="Pfam" id="PF13231">
    <property type="entry name" value="PMT_2"/>
    <property type="match status" value="1"/>
</dbReference>
<evidence type="ECO:0000256" key="1">
    <source>
        <dbReference type="ARBA" id="ARBA00004651"/>
    </source>
</evidence>
<dbReference type="InterPro" id="IPR038731">
    <property type="entry name" value="RgtA/B/C-like"/>
</dbReference>
<gene>
    <name evidence="10" type="ORF">ACFPIJ_32260</name>
</gene>
<evidence type="ECO:0000313" key="10">
    <source>
        <dbReference type="EMBL" id="MFC5002497.1"/>
    </source>
</evidence>
<dbReference type="RefSeq" id="WP_380120590.1">
    <property type="nucleotide sequence ID" value="NZ_JBHSIU010000041.1"/>
</dbReference>
<feature type="domain" description="Glycosyltransferase RgtA/B/C/D-like" evidence="9">
    <location>
        <begin position="127"/>
        <end position="258"/>
    </location>
</feature>
<keyword evidence="6 8" id="KW-1133">Transmembrane helix</keyword>
<dbReference type="GO" id="GO:0016757">
    <property type="term" value="F:glycosyltransferase activity"/>
    <property type="evidence" value="ECO:0007669"/>
    <property type="project" value="UniProtKB-KW"/>
</dbReference>
<name>A0ABV9W2G5_9ACTN</name>
<comment type="caution">
    <text evidence="10">The sequence shown here is derived from an EMBL/GenBank/DDBJ whole genome shotgun (WGS) entry which is preliminary data.</text>
</comment>
<accession>A0ABV9W2G5</accession>
<feature type="transmembrane region" description="Helical" evidence="8">
    <location>
        <begin position="153"/>
        <end position="171"/>
    </location>
</feature>
<evidence type="ECO:0000259" key="9">
    <source>
        <dbReference type="Pfam" id="PF13231"/>
    </source>
</evidence>
<evidence type="ECO:0000256" key="6">
    <source>
        <dbReference type="ARBA" id="ARBA00022989"/>
    </source>
</evidence>
<dbReference type="Proteomes" id="UP001595912">
    <property type="component" value="Unassembled WGS sequence"/>
</dbReference>